<evidence type="ECO:0000313" key="2">
    <source>
        <dbReference type="Proteomes" id="UP000001881"/>
    </source>
</evidence>
<proteinExistence type="predicted"/>
<sequence>MRRSETDRPRTIEFHYRKGGRLVETDRISISADGKTFTSVDTDHATPNGELAVYRSTARRSADGAPGAHPLDGSWVTTSYDKGSDNTMTVTMRMEGDRFSFADGTGSHYTATLVARR</sequence>
<organism evidence="1 2">
    <name type="scientific">Sordaria macrospora (strain ATCC MYA-333 / DSM 997 / K(L3346) / K-hell)</name>
    <dbReference type="NCBI Taxonomy" id="771870"/>
    <lineage>
        <taxon>Eukaryota</taxon>
        <taxon>Fungi</taxon>
        <taxon>Dikarya</taxon>
        <taxon>Ascomycota</taxon>
        <taxon>Pezizomycotina</taxon>
        <taxon>Sordariomycetes</taxon>
        <taxon>Sordariomycetidae</taxon>
        <taxon>Sordariales</taxon>
        <taxon>Sordariaceae</taxon>
        <taxon>Sordaria</taxon>
    </lineage>
</organism>
<evidence type="ECO:0000313" key="1">
    <source>
        <dbReference type="EMBL" id="CCC05765.1"/>
    </source>
</evidence>
<dbReference type="EMBL" id="CABT02000549">
    <property type="protein sequence ID" value="CCC05765.1"/>
    <property type="molecule type" value="Genomic_DNA"/>
</dbReference>
<dbReference type="HOGENOM" id="CLU_2086291_0_0_1"/>
<dbReference type="Proteomes" id="UP000001881">
    <property type="component" value="Unassembled WGS sequence"/>
</dbReference>
<accession>F7WD03</accession>
<keyword evidence="2" id="KW-1185">Reference proteome</keyword>
<dbReference type="AlphaFoldDB" id="F7WD03"/>
<comment type="caution">
    <text evidence="1">The sequence shown here is derived from an EMBL/GenBank/DDBJ whole genome shotgun (WGS) entry which is preliminary data.</text>
</comment>
<reference evidence="1 2" key="1">
    <citation type="journal article" date="2010" name="PLoS Genet.">
        <title>De novo assembly of a 40 Mb eukaryotic genome from short sequence reads: Sordaria macrospora, a model organism for fungal morphogenesis.</title>
        <authorList>
            <person name="Nowrousian M."/>
            <person name="Stajich J."/>
            <person name="Chu M."/>
            <person name="Engh I."/>
            <person name="Espagne E."/>
            <person name="Halliday K."/>
            <person name="Kamerewerd J."/>
            <person name="Kempken F."/>
            <person name="Knab B."/>
            <person name="Kuo H.C."/>
            <person name="Osiewacz H.D."/>
            <person name="Poeggeler S."/>
            <person name="Read N."/>
            <person name="Seiler S."/>
            <person name="Smith K."/>
            <person name="Zickler D."/>
            <person name="Kueck U."/>
            <person name="Freitag M."/>
        </authorList>
    </citation>
    <scope>NUCLEOTIDE SEQUENCE [LARGE SCALE GENOMIC DNA]</scope>
    <source>
        <strain evidence="2">ATCC MYA-333 / DSM 997 / K(L3346) / K-hell</strain>
        <tissue evidence="1">Mycelium</tissue>
    </source>
</reference>
<dbReference type="VEuPathDB" id="FungiDB:SMAC_10868"/>
<gene>
    <name evidence="1" type="ORF">SMAC_10868</name>
</gene>
<dbReference type="InParanoid" id="F7WD03"/>
<protein>
    <submittedName>
        <fullName evidence="1">WGS project CABT00000000 data, contig 2.549</fullName>
    </submittedName>
</protein>
<name>F7WD03_SORMK</name>